<dbReference type="Gene3D" id="3.30.1330.60">
    <property type="entry name" value="OmpA-like domain"/>
    <property type="match status" value="1"/>
</dbReference>
<dbReference type="Pfam" id="PF00691">
    <property type="entry name" value="OmpA"/>
    <property type="match status" value="1"/>
</dbReference>
<dbReference type="AlphaFoldDB" id="A0A0F4XR77"/>
<dbReference type="SUPFAM" id="SSF103088">
    <property type="entry name" value="OmpA-like"/>
    <property type="match status" value="1"/>
</dbReference>
<gene>
    <name evidence="4" type="ORF">VP02_08575</name>
</gene>
<evidence type="ECO:0000313" key="4">
    <source>
        <dbReference type="EMBL" id="KKA08305.1"/>
    </source>
</evidence>
<sequence length="314" mass="33890">MRASHGAASESFPAGDQHWLARHRALEIELMQARQSQRGLKRKAAAAVVATLPSMDESGDDTWTMTYLDMMTLLLVVTMAMLAMAGKGHDHAPKADLDLNQIINAKSLARLDPPGMLLLAPQAKKPLEPEPTPAPITSTEIAGLAPTVSVTATSEPGAPTPTVADIPAPEKPSVDDLLRELPLDKLGSDIEVVTSESTVSFRINSEIIFPSGRSELNLDGLRVLQHLIPVLESVPHNVIVAGHTDTQDMRSSRFPSNWELSGARAGSVVRYLQSNGIKGERLAAVGYADTRPLNDNTTAQGRARNRRVELILER</sequence>
<dbReference type="EMBL" id="JZXC01000006">
    <property type="protein sequence ID" value="KKA08305.1"/>
    <property type="molecule type" value="Genomic_DNA"/>
</dbReference>
<organism evidence="4 5">
    <name type="scientific">Pseudomonas kilonensis</name>
    <dbReference type="NCBI Taxonomy" id="132476"/>
    <lineage>
        <taxon>Bacteria</taxon>
        <taxon>Pseudomonadati</taxon>
        <taxon>Pseudomonadota</taxon>
        <taxon>Gammaproteobacteria</taxon>
        <taxon>Pseudomonadales</taxon>
        <taxon>Pseudomonadaceae</taxon>
        <taxon>Pseudomonas</taxon>
    </lineage>
</organism>
<dbReference type="PATRIC" id="fig|132476.4.peg.5742"/>
<protein>
    <submittedName>
        <fullName evidence="4">Protein MotD</fullName>
    </submittedName>
</protein>
<dbReference type="GO" id="GO:0016020">
    <property type="term" value="C:membrane"/>
    <property type="evidence" value="ECO:0007669"/>
    <property type="project" value="UniProtKB-UniRule"/>
</dbReference>
<evidence type="ECO:0000256" key="1">
    <source>
        <dbReference type="PROSITE-ProRule" id="PRU00473"/>
    </source>
</evidence>
<accession>A0A0F4XR77</accession>
<dbReference type="PANTHER" id="PTHR30329">
    <property type="entry name" value="STATOR ELEMENT OF FLAGELLAR MOTOR COMPLEX"/>
    <property type="match status" value="1"/>
</dbReference>
<dbReference type="PANTHER" id="PTHR30329:SF21">
    <property type="entry name" value="LIPOPROTEIN YIAD-RELATED"/>
    <property type="match status" value="1"/>
</dbReference>
<dbReference type="InterPro" id="IPR036737">
    <property type="entry name" value="OmpA-like_sf"/>
</dbReference>
<dbReference type="CDD" id="cd07185">
    <property type="entry name" value="OmpA_C-like"/>
    <property type="match status" value="1"/>
</dbReference>
<feature type="domain" description="OmpA-like" evidence="3">
    <location>
        <begin position="196"/>
        <end position="314"/>
    </location>
</feature>
<comment type="caution">
    <text evidence="4">The sequence shown here is derived from an EMBL/GenBank/DDBJ whole genome shotgun (WGS) entry which is preliminary data.</text>
</comment>
<reference evidence="4 5" key="1">
    <citation type="submission" date="2015-03" db="EMBL/GenBank/DDBJ databases">
        <title>Pseudomonas fluorescens 1855-344 Genome sequencing and assembly.</title>
        <authorList>
            <person name="Eng W.W.H."/>
            <person name="Gan H.M."/>
            <person name="Savka M.A."/>
        </authorList>
    </citation>
    <scope>NUCLEOTIDE SEQUENCE [LARGE SCALE GENOMIC DNA]</scope>
    <source>
        <strain evidence="4 5">1855-344</strain>
    </source>
</reference>
<dbReference type="InterPro" id="IPR006665">
    <property type="entry name" value="OmpA-like"/>
</dbReference>
<keyword evidence="1" id="KW-0472">Membrane</keyword>
<evidence type="ECO:0000313" key="5">
    <source>
        <dbReference type="Proteomes" id="UP000033662"/>
    </source>
</evidence>
<evidence type="ECO:0000256" key="2">
    <source>
        <dbReference type="SAM" id="MobiDB-lite"/>
    </source>
</evidence>
<dbReference type="InterPro" id="IPR050330">
    <property type="entry name" value="Bact_OuterMem_StrucFunc"/>
</dbReference>
<dbReference type="PRINTS" id="PR01023">
    <property type="entry name" value="NAFLGMOTY"/>
</dbReference>
<dbReference type="OrthoDB" id="9815217at2"/>
<dbReference type="Proteomes" id="UP000033662">
    <property type="component" value="Unassembled WGS sequence"/>
</dbReference>
<name>A0A0F4XR77_9PSED</name>
<feature type="region of interest" description="Disordered" evidence="2">
    <location>
        <begin position="151"/>
        <end position="170"/>
    </location>
</feature>
<evidence type="ECO:0000259" key="3">
    <source>
        <dbReference type="PROSITE" id="PS51123"/>
    </source>
</evidence>
<proteinExistence type="predicted"/>
<dbReference type="PROSITE" id="PS51123">
    <property type="entry name" value="OMPA_2"/>
    <property type="match status" value="1"/>
</dbReference>